<gene>
    <name evidence="2" type="ORF">FOF44_09870</name>
</gene>
<name>A0A557P6E8_9VIBR</name>
<evidence type="ECO:0000313" key="3">
    <source>
        <dbReference type="Proteomes" id="UP000319828"/>
    </source>
</evidence>
<dbReference type="Proteomes" id="UP000319828">
    <property type="component" value="Unassembled WGS sequence"/>
</dbReference>
<dbReference type="AlphaFoldDB" id="A0A557P6E8"/>
<evidence type="ECO:0008006" key="4">
    <source>
        <dbReference type="Google" id="ProtNLM"/>
    </source>
</evidence>
<dbReference type="RefSeq" id="WP_144388231.1">
    <property type="nucleotide sequence ID" value="NZ_CANNCB010000006.1"/>
</dbReference>
<keyword evidence="1" id="KW-0472">Membrane</keyword>
<proteinExistence type="predicted"/>
<accession>A0A557P6E8</accession>
<evidence type="ECO:0000313" key="2">
    <source>
        <dbReference type="EMBL" id="TVO36209.1"/>
    </source>
</evidence>
<feature type="transmembrane region" description="Helical" evidence="1">
    <location>
        <begin position="45"/>
        <end position="63"/>
    </location>
</feature>
<evidence type="ECO:0000256" key="1">
    <source>
        <dbReference type="SAM" id="Phobius"/>
    </source>
</evidence>
<dbReference type="OrthoDB" id="6422829at2"/>
<comment type="caution">
    <text evidence="2">The sequence shown here is derived from an EMBL/GenBank/DDBJ whole genome shotgun (WGS) entry which is preliminary data.</text>
</comment>
<reference evidence="2 3" key="1">
    <citation type="submission" date="2019-07" db="EMBL/GenBank/DDBJ databases">
        <title>The draft genome sequence of Vibrio algivorus M1486.</title>
        <authorList>
            <person name="Meng X."/>
        </authorList>
    </citation>
    <scope>NUCLEOTIDE SEQUENCE [LARGE SCALE GENOMIC DNA]</scope>
    <source>
        <strain evidence="2 3">M1486</strain>
    </source>
</reference>
<feature type="transmembrane region" description="Helical" evidence="1">
    <location>
        <begin position="7"/>
        <end position="25"/>
    </location>
</feature>
<protein>
    <recommendedName>
        <fullName evidence="4">Phage abortive infection protein</fullName>
    </recommendedName>
</protein>
<sequence length="245" mass="28389">MFNRFSITATFLTLIVIGSYVIQFYFNLGYNLSSNASDWVEFSDYTGGLINPILSFMSLILLIKSLNLQNKANNDLRLEIKLNQKHELLRSFETYFFGLIEAQRVAFSTFKLDFPKKNGDKSLNGVCAIQELEDQIEIIRRSNGTNLDISEFIELIDKDERIYSSIRIFYNIVKMISERLSNSNGFNSISRKNQYQTLINFTEFSQFRLVLLSMQFIDCPPAKYLNSNSEFISVLRELGIEGELY</sequence>
<keyword evidence="1" id="KW-1133">Transmembrane helix</keyword>
<dbReference type="EMBL" id="VMKJ01000018">
    <property type="protein sequence ID" value="TVO36209.1"/>
    <property type="molecule type" value="Genomic_DNA"/>
</dbReference>
<organism evidence="2 3">
    <name type="scientific">Vibrio algivorus</name>
    <dbReference type="NCBI Taxonomy" id="1667024"/>
    <lineage>
        <taxon>Bacteria</taxon>
        <taxon>Pseudomonadati</taxon>
        <taxon>Pseudomonadota</taxon>
        <taxon>Gammaproteobacteria</taxon>
        <taxon>Vibrionales</taxon>
        <taxon>Vibrionaceae</taxon>
        <taxon>Vibrio</taxon>
    </lineage>
</organism>
<keyword evidence="1" id="KW-0812">Transmembrane</keyword>